<dbReference type="SUPFAM" id="SSF50156">
    <property type="entry name" value="PDZ domain-like"/>
    <property type="match status" value="1"/>
</dbReference>
<dbReference type="Proteomes" id="UP000648257">
    <property type="component" value="Unassembled WGS sequence"/>
</dbReference>
<organism evidence="3 4">
    <name type="scientific">Undibacterium seohonense</name>
    <dbReference type="NCBI Taxonomy" id="1344950"/>
    <lineage>
        <taxon>Bacteria</taxon>
        <taxon>Pseudomonadati</taxon>
        <taxon>Pseudomonadota</taxon>
        <taxon>Betaproteobacteria</taxon>
        <taxon>Burkholderiales</taxon>
        <taxon>Oxalobacteraceae</taxon>
        <taxon>Undibacterium</taxon>
    </lineage>
</organism>
<dbReference type="Gene3D" id="3.30.750.170">
    <property type="match status" value="1"/>
</dbReference>
<dbReference type="Pfam" id="PF13946">
    <property type="entry name" value="DUF4214"/>
    <property type="match status" value="1"/>
</dbReference>
<dbReference type="Gene3D" id="1.10.3130.20">
    <property type="entry name" value="Phycobilisome linker domain"/>
    <property type="match status" value="1"/>
</dbReference>
<dbReference type="RefSeq" id="WP_186922248.1">
    <property type="nucleotide sequence ID" value="NZ_JACOFW010000006.1"/>
</dbReference>
<name>A0ABR6X2K6_9BURK</name>
<evidence type="ECO:0000259" key="2">
    <source>
        <dbReference type="Pfam" id="PF13946"/>
    </source>
</evidence>
<feature type="domain" description="DUF4214" evidence="2">
    <location>
        <begin position="169"/>
        <end position="228"/>
    </location>
</feature>
<dbReference type="PROSITE" id="PS51257">
    <property type="entry name" value="PROKAR_LIPOPROTEIN"/>
    <property type="match status" value="1"/>
</dbReference>
<dbReference type="Gene3D" id="3.90.226.10">
    <property type="entry name" value="2-enoyl-CoA Hydratase, Chain A, domain 1"/>
    <property type="match status" value="1"/>
</dbReference>
<dbReference type="PANTHER" id="PTHR32060:SF30">
    <property type="entry name" value="CARBOXY-TERMINAL PROCESSING PROTEASE CTPA"/>
    <property type="match status" value="1"/>
</dbReference>
<dbReference type="InterPro" id="IPR038255">
    <property type="entry name" value="PBS_linker_sf"/>
</dbReference>
<reference evidence="3 4" key="1">
    <citation type="submission" date="2020-08" db="EMBL/GenBank/DDBJ databases">
        <title>Novel species isolated from subtropical streams in China.</title>
        <authorList>
            <person name="Lu H."/>
        </authorList>
    </citation>
    <scope>NUCLEOTIDE SEQUENCE [LARGE SCALE GENOMIC DNA]</scope>
    <source>
        <strain evidence="3 4">KACC 16656</strain>
    </source>
</reference>
<dbReference type="InterPro" id="IPR025282">
    <property type="entry name" value="DUF4214"/>
</dbReference>
<dbReference type="InterPro" id="IPR036034">
    <property type="entry name" value="PDZ_sf"/>
</dbReference>
<keyword evidence="4" id="KW-1185">Reference proteome</keyword>
<dbReference type="Pfam" id="PF03572">
    <property type="entry name" value="Peptidase_S41"/>
    <property type="match status" value="1"/>
</dbReference>
<sequence>MTFMKSGMLHAGYRTSLALMSLVLGCGLYGCGGQSQSDSASYRSAPMSPAPMLLDSDVQSFPGTRASYTIAKLSVGYLVTDMVTNRDITVVRDKKQLRFADVTVNLKISEVLNQVSAADLRSVIELYIAFFNRVPDADGLAYWLGELRDGKTLDQIANSFYQAAIYFSAQTSYTADMSNQDFVKIIYRNVLGRSASKAPTDEEVNYWANELSRGISKGSMIRSMLNSARTFVNDPNWKFVPALLDGKLQVGMTFAVNHGLGYISSEDSILKTMAIAAAVTPTSTAEALKLIPVKDLSTNLAAAASAAGFAGICTPAAEKSWARGHVDDVYLWYRDVLEVPQNAEMTLPTYFDSLLVKGKDKFSFTSPQSVIDDFFQSGSSFSYGYSLLRQGSRLRVLFVEPGSPADLAGLKRGMTVASVDNTSLEQSANDIQYAALYPSKIETHTFGIAALDGSLRSVEMTSALVVKSPVLESKILNDNGKKIAYMVFNDHIRTAEQPLIDSIRGFRESGVHEIVLDLRYNGGGYLYIADELAAMIGGYRTAGSIFETLIHNDKYPEKTEYSSSWFYSYDTNSRPLPWLNVPRVFVLTGSRTCSASESIINGLSPFMEVILIGDKTCGKPYGFRQKNNCGTAYFAIEFSGVNALGKGDYVDGFAPQCSVADDLDHLLGDPQERRLAAALNYVRTGKCPAVTGMVSPQMPPSQASEPDPYPWRSIRLVR</sequence>
<dbReference type="InterPro" id="IPR029045">
    <property type="entry name" value="ClpP/crotonase-like_dom_sf"/>
</dbReference>
<dbReference type="PANTHER" id="PTHR32060">
    <property type="entry name" value="TAIL-SPECIFIC PROTEASE"/>
    <property type="match status" value="1"/>
</dbReference>
<evidence type="ECO:0000313" key="3">
    <source>
        <dbReference type="EMBL" id="MBC3807157.1"/>
    </source>
</evidence>
<dbReference type="SUPFAM" id="SSF52096">
    <property type="entry name" value="ClpP/crotonase"/>
    <property type="match status" value="1"/>
</dbReference>
<evidence type="ECO:0000313" key="4">
    <source>
        <dbReference type="Proteomes" id="UP000648257"/>
    </source>
</evidence>
<evidence type="ECO:0000259" key="1">
    <source>
        <dbReference type="Pfam" id="PF03572"/>
    </source>
</evidence>
<proteinExistence type="predicted"/>
<dbReference type="Gene3D" id="2.30.42.10">
    <property type="match status" value="1"/>
</dbReference>
<dbReference type="EMBL" id="JACOFW010000006">
    <property type="protein sequence ID" value="MBC3807157.1"/>
    <property type="molecule type" value="Genomic_DNA"/>
</dbReference>
<feature type="domain" description="Tail specific protease" evidence="1">
    <location>
        <begin position="482"/>
        <end position="620"/>
    </location>
</feature>
<dbReference type="CDD" id="cd07561">
    <property type="entry name" value="Peptidase_S41_CPP_like"/>
    <property type="match status" value="1"/>
</dbReference>
<dbReference type="InterPro" id="IPR005151">
    <property type="entry name" value="Tail-specific_protease"/>
</dbReference>
<protein>
    <submittedName>
        <fullName evidence="3">DUF4214 domain-containing protein</fullName>
    </submittedName>
</protein>
<gene>
    <name evidence="3" type="ORF">H8K52_07340</name>
</gene>
<comment type="caution">
    <text evidence="3">The sequence shown here is derived from an EMBL/GenBank/DDBJ whole genome shotgun (WGS) entry which is preliminary data.</text>
</comment>
<accession>A0ABR6X2K6</accession>